<name>A0A2G5IBT7_CERBT</name>
<gene>
    <name evidence="1" type="ORF">CB0940_00726</name>
    <name evidence="2" type="ORF">RHO25_000760</name>
</gene>
<proteinExistence type="predicted"/>
<evidence type="ECO:0000313" key="3">
    <source>
        <dbReference type="Proteomes" id="UP000230605"/>
    </source>
</evidence>
<reference evidence="2 4" key="2">
    <citation type="submission" date="2023-09" db="EMBL/GenBank/DDBJ databases">
        <title>Complete-Gapless Cercospora beticola genome.</title>
        <authorList>
            <person name="Wyatt N.A."/>
            <person name="Spanner R.E."/>
            <person name="Bolton M.D."/>
        </authorList>
    </citation>
    <scope>NUCLEOTIDE SEQUENCE [LARGE SCALE GENOMIC DNA]</scope>
    <source>
        <strain evidence="2">Cb09-40</strain>
    </source>
</reference>
<keyword evidence="4" id="KW-1185">Reference proteome</keyword>
<accession>A0A2G5IBT7</accession>
<dbReference type="AlphaFoldDB" id="A0A2G5IBT7"/>
<evidence type="ECO:0000313" key="1">
    <source>
        <dbReference type="EMBL" id="PIB02172.1"/>
    </source>
</evidence>
<dbReference type="Proteomes" id="UP000230605">
    <property type="component" value="Chromosome 1"/>
</dbReference>
<reference evidence="1 3" key="1">
    <citation type="submission" date="2015-10" db="EMBL/GenBank/DDBJ databases">
        <title>The cercosporin biosynthetic gene cluster was horizontally transferred to several fungal lineages and shown to be expanded in Cercospora beticola based on microsynteny with recipient genomes.</title>
        <authorList>
            <person name="De Jonge R."/>
            <person name="Ebert M.K."/>
            <person name="Suttle J.C."/>
            <person name="Jurick Ii W.M."/>
            <person name="Secor G.A."/>
            <person name="Thomma B.P."/>
            <person name="Van De Peer Y."/>
            <person name="Bolton M.D."/>
        </authorList>
    </citation>
    <scope>NUCLEOTIDE SEQUENCE [LARGE SCALE GENOMIC DNA]</scope>
    <source>
        <strain evidence="1 3">09-40</strain>
    </source>
</reference>
<evidence type="ECO:0000313" key="4">
    <source>
        <dbReference type="Proteomes" id="UP001302367"/>
    </source>
</evidence>
<dbReference type="Proteomes" id="UP001302367">
    <property type="component" value="Chromosome 1"/>
</dbReference>
<protein>
    <submittedName>
        <fullName evidence="1">Uncharacterized protein</fullName>
    </submittedName>
</protein>
<sequence length="117" mass="13185">MTQCSLMPPRPMRISSQPVALSCVSADTRPWGLMENLFSGHTVASRRYETLTTRAVTVEGSEIDRVLLHMLFRQHRYFGKEREAFSEVLQIVNGTETIKMALCELESLYTESSALGS</sequence>
<organism evidence="1 3">
    <name type="scientific">Cercospora beticola</name>
    <name type="common">Sugarbeet leaf spot fungus</name>
    <dbReference type="NCBI Taxonomy" id="122368"/>
    <lineage>
        <taxon>Eukaryota</taxon>
        <taxon>Fungi</taxon>
        <taxon>Dikarya</taxon>
        <taxon>Ascomycota</taxon>
        <taxon>Pezizomycotina</taxon>
        <taxon>Dothideomycetes</taxon>
        <taxon>Dothideomycetidae</taxon>
        <taxon>Mycosphaerellales</taxon>
        <taxon>Mycosphaerellaceae</taxon>
        <taxon>Cercospora</taxon>
    </lineage>
</organism>
<dbReference type="EMBL" id="LKMD01000100">
    <property type="protein sequence ID" value="PIB02172.1"/>
    <property type="molecule type" value="Genomic_DNA"/>
</dbReference>
<dbReference type="EMBL" id="CP134184">
    <property type="protein sequence ID" value="WPA96154.1"/>
    <property type="molecule type" value="Genomic_DNA"/>
</dbReference>
<evidence type="ECO:0000313" key="2">
    <source>
        <dbReference type="EMBL" id="WPA96154.1"/>
    </source>
</evidence>